<comment type="catalytic activity">
    <reaction evidence="4">
        <text>O-phospho-L-tyrosyl-[protein] + H2O = L-tyrosyl-[protein] + phosphate</text>
        <dbReference type="Rhea" id="RHEA:10684"/>
        <dbReference type="Rhea" id="RHEA-COMP:10136"/>
        <dbReference type="Rhea" id="RHEA-COMP:20101"/>
        <dbReference type="ChEBI" id="CHEBI:15377"/>
        <dbReference type="ChEBI" id="CHEBI:43474"/>
        <dbReference type="ChEBI" id="CHEBI:46858"/>
        <dbReference type="ChEBI" id="CHEBI:61978"/>
        <dbReference type="EC" id="3.1.3.48"/>
    </reaction>
</comment>
<gene>
    <name evidence="5" type="ORF">EG028_06430</name>
</gene>
<dbReference type="AlphaFoldDB" id="A0A3N4MP14"/>
<reference evidence="6" key="1">
    <citation type="submission" date="2018-11" db="EMBL/GenBank/DDBJ databases">
        <title>Chitinophaga lutea sp.nov., isolate from arsenic contaminated soil.</title>
        <authorList>
            <person name="Zong Y."/>
        </authorList>
    </citation>
    <scope>NUCLEOTIDE SEQUENCE [LARGE SCALE GENOMIC DNA]</scope>
    <source>
        <strain evidence="6">YLT18</strain>
    </source>
</reference>
<dbReference type="InterPro" id="IPR016195">
    <property type="entry name" value="Pol/histidinol_Pase-like"/>
</dbReference>
<dbReference type="EC" id="3.1.3.48" evidence="2"/>
<dbReference type="Proteomes" id="UP000279089">
    <property type="component" value="Unassembled WGS sequence"/>
</dbReference>
<accession>A0A3N4MP14</accession>
<dbReference type="OrthoDB" id="9788539at2"/>
<evidence type="ECO:0000256" key="3">
    <source>
        <dbReference type="ARBA" id="ARBA00022801"/>
    </source>
</evidence>
<name>A0A3N4MP14_9BACT</name>
<sequence>MHFDLNRQDMHSHLLPGLDDGAKDMNDSISLIRQLHALGYTKLITTPHIMSGIWYNDADTILPALDALRAEVEKEGINVELDAAAEYLMDDYFESLLDDKTPLLTINGKYVLVEFPFIALPVNYRSVFFNMKMAGYEPILAHPERYMYQHGQLDFYHELQEAGVLLQVNILSLHGYYGTRVQKMALQLVNAGLVQFTGTDAHHQRHLDVLCRPLPDASVLTKLGEAVIKNELL</sequence>
<evidence type="ECO:0000256" key="2">
    <source>
        <dbReference type="ARBA" id="ARBA00013064"/>
    </source>
</evidence>
<dbReference type="Gene3D" id="3.20.20.140">
    <property type="entry name" value="Metal-dependent hydrolases"/>
    <property type="match status" value="1"/>
</dbReference>
<evidence type="ECO:0000313" key="5">
    <source>
        <dbReference type="EMBL" id="RPD41800.1"/>
    </source>
</evidence>
<evidence type="ECO:0000256" key="4">
    <source>
        <dbReference type="ARBA" id="ARBA00051722"/>
    </source>
</evidence>
<dbReference type="PIRSF" id="PIRSF016557">
    <property type="entry name" value="Caps_synth_CpsB"/>
    <property type="match status" value="1"/>
</dbReference>
<evidence type="ECO:0000256" key="1">
    <source>
        <dbReference type="ARBA" id="ARBA00005750"/>
    </source>
</evidence>
<dbReference type="InterPro" id="IPR016667">
    <property type="entry name" value="Caps_polysacc_synth_CpsB/CapC"/>
</dbReference>
<keyword evidence="3" id="KW-0378">Hydrolase</keyword>
<dbReference type="PANTHER" id="PTHR39181:SF1">
    <property type="entry name" value="TYROSINE-PROTEIN PHOSPHATASE YWQE"/>
    <property type="match status" value="1"/>
</dbReference>
<proteinExistence type="inferred from homology"/>
<dbReference type="RefSeq" id="WP_120514739.1">
    <property type="nucleotide sequence ID" value="NZ_QXZY01000002.1"/>
</dbReference>
<dbReference type="Pfam" id="PF19567">
    <property type="entry name" value="CpsB_CapC"/>
    <property type="match status" value="1"/>
</dbReference>
<dbReference type="EMBL" id="RMBX01000003">
    <property type="protein sequence ID" value="RPD41800.1"/>
    <property type="molecule type" value="Genomic_DNA"/>
</dbReference>
<comment type="caution">
    <text evidence="5">The sequence shown here is derived from an EMBL/GenBank/DDBJ whole genome shotgun (WGS) entry which is preliminary data.</text>
</comment>
<evidence type="ECO:0000313" key="6">
    <source>
        <dbReference type="Proteomes" id="UP000279089"/>
    </source>
</evidence>
<organism evidence="5 6">
    <name type="scientific">Chitinophaga barathri</name>
    <dbReference type="NCBI Taxonomy" id="1647451"/>
    <lineage>
        <taxon>Bacteria</taxon>
        <taxon>Pseudomonadati</taxon>
        <taxon>Bacteroidota</taxon>
        <taxon>Chitinophagia</taxon>
        <taxon>Chitinophagales</taxon>
        <taxon>Chitinophagaceae</taxon>
        <taxon>Chitinophaga</taxon>
    </lineage>
</organism>
<dbReference type="PANTHER" id="PTHR39181">
    <property type="entry name" value="TYROSINE-PROTEIN PHOSPHATASE YWQE"/>
    <property type="match status" value="1"/>
</dbReference>
<dbReference type="GO" id="GO:0030145">
    <property type="term" value="F:manganese ion binding"/>
    <property type="evidence" value="ECO:0007669"/>
    <property type="project" value="InterPro"/>
</dbReference>
<dbReference type="GO" id="GO:0004725">
    <property type="term" value="F:protein tyrosine phosphatase activity"/>
    <property type="evidence" value="ECO:0007669"/>
    <property type="project" value="UniProtKB-EC"/>
</dbReference>
<keyword evidence="6" id="KW-1185">Reference proteome</keyword>
<dbReference type="SUPFAM" id="SSF89550">
    <property type="entry name" value="PHP domain-like"/>
    <property type="match status" value="1"/>
</dbReference>
<comment type="similarity">
    <text evidence="1">Belongs to the metallo-dependent hydrolases superfamily. CpsB/CapC family.</text>
</comment>
<protein>
    <recommendedName>
        <fullName evidence="2">protein-tyrosine-phosphatase</fullName>
        <ecNumber evidence="2">3.1.3.48</ecNumber>
    </recommendedName>
</protein>